<comment type="function">
    <text evidence="10">Phosphorylation of dTMP to form dTDP in both de novo and salvage pathways of dTTP synthesis.</text>
</comment>
<dbReference type="HAMAP" id="MF_00165">
    <property type="entry name" value="Thymidylate_kinase"/>
    <property type="match status" value="1"/>
</dbReference>
<evidence type="ECO:0000259" key="11">
    <source>
        <dbReference type="Pfam" id="PF02223"/>
    </source>
</evidence>
<comment type="similarity">
    <text evidence="1 10">Belongs to the thymidylate kinase family.</text>
</comment>
<gene>
    <name evidence="10" type="primary">tmk</name>
    <name evidence="12" type="ORF">J2S62_001977</name>
</gene>
<evidence type="ECO:0000256" key="2">
    <source>
        <dbReference type="ARBA" id="ARBA00012980"/>
    </source>
</evidence>
<dbReference type="InterPro" id="IPR018094">
    <property type="entry name" value="Thymidylate_kinase"/>
</dbReference>
<dbReference type="PANTHER" id="PTHR10344:SF4">
    <property type="entry name" value="UMP-CMP KINASE 2, MITOCHONDRIAL"/>
    <property type="match status" value="1"/>
</dbReference>
<feature type="binding site" evidence="10">
    <location>
        <begin position="10"/>
        <end position="17"/>
    </location>
    <ligand>
        <name>ATP</name>
        <dbReference type="ChEBI" id="CHEBI:30616"/>
    </ligand>
</feature>
<evidence type="ECO:0000256" key="3">
    <source>
        <dbReference type="ARBA" id="ARBA00017144"/>
    </source>
</evidence>
<dbReference type="InterPro" id="IPR018095">
    <property type="entry name" value="Thymidylate_kin_CS"/>
</dbReference>
<evidence type="ECO:0000256" key="7">
    <source>
        <dbReference type="ARBA" id="ARBA00022777"/>
    </source>
</evidence>
<dbReference type="InterPro" id="IPR039430">
    <property type="entry name" value="Thymidylate_kin-like_dom"/>
</dbReference>
<feature type="domain" description="Thymidylate kinase-like" evidence="11">
    <location>
        <begin position="8"/>
        <end position="197"/>
    </location>
</feature>
<dbReference type="Proteomes" id="UP001183794">
    <property type="component" value="Unassembled WGS sequence"/>
</dbReference>
<evidence type="ECO:0000256" key="4">
    <source>
        <dbReference type="ARBA" id="ARBA00022679"/>
    </source>
</evidence>
<comment type="catalytic activity">
    <reaction evidence="9 10">
        <text>dTMP + ATP = dTDP + ADP</text>
        <dbReference type="Rhea" id="RHEA:13517"/>
        <dbReference type="ChEBI" id="CHEBI:30616"/>
        <dbReference type="ChEBI" id="CHEBI:58369"/>
        <dbReference type="ChEBI" id="CHEBI:63528"/>
        <dbReference type="ChEBI" id="CHEBI:456216"/>
        <dbReference type="EC" id="2.7.4.9"/>
    </reaction>
</comment>
<dbReference type="InterPro" id="IPR027417">
    <property type="entry name" value="P-loop_NTPase"/>
</dbReference>
<accession>A0ABU2B285</accession>
<reference evidence="12 13" key="1">
    <citation type="submission" date="2023-07" db="EMBL/GenBank/DDBJ databases">
        <title>Sequencing the genomes of 1000 actinobacteria strains.</title>
        <authorList>
            <person name="Klenk H.-P."/>
        </authorList>
    </citation>
    <scope>NUCLEOTIDE SEQUENCE [LARGE SCALE GENOMIC DNA]</scope>
    <source>
        <strain evidence="12 13">DSM 22966</strain>
    </source>
</reference>
<proteinExistence type="inferred from homology"/>
<dbReference type="PANTHER" id="PTHR10344">
    <property type="entry name" value="THYMIDYLATE KINASE"/>
    <property type="match status" value="1"/>
</dbReference>
<evidence type="ECO:0000256" key="6">
    <source>
        <dbReference type="ARBA" id="ARBA00022741"/>
    </source>
</evidence>
<name>A0ABU2B285_9MICC</name>
<evidence type="ECO:0000256" key="5">
    <source>
        <dbReference type="ARBA" id="ARBA00022727"/>
    </source>
</evidence>
<evidence type="ECO:0000256" key="9">
    <source>
        <dbReference type="ARBA" id="ARBA00048743"/>
    </source>
</evidence>
<protein>
    <recommendedName>
        <fullName evidence="3 10">Thymidylate kinase</fullName>
        <ecNumber evidence="2 10">2.7.4.9</ecNumber>
    </recommendedName>
    <alternativeName>
        <fullName evidence="10">dTMP kinase</fullName>
    </alternativeName>
</protein>
<keyword evidence="4 10" id="KW-0808">Transferase</keyword>
<evidence type="ECO:0000256" key="8">
    <source>
        <dbReference type="ARBA" id="ARBA00022840"/>
    </source>
</evidence>
<keyword evidence="8 10" id="KW-0067">ATP-binding</keyword>
<comment type="caution">
    <text evidence="12">The sequence shown here is derived from an EMBL/GenBank/DDBJ whole genome shotgun (WGS) entry which is preliminary data.</text>
</comment>
<organism evidence="12 13">
    <name type="scientific">Enteractinococcus fodinae</name>
    <dbReference type="NCBI Taxonomy" id="684663"/>
    <lineage>
        <taxon>Bacteria</taxon>
        <taxon>Bacillati</taxon>
        <taxon>Actinomycetota</taxon>
        <taxon>Actinomycetes</taxon>
        <taxon>Micrococcales</taxon>
        <taxon>Micrococcaceae</taxon>
    </lineage>
</organism>
<dbReference type="Pfam" id="PF02223">
    <property type="entry name" value="Thymidylate_kin"/>
    <property type="match status" value="1"/>
</dbReference>
<dbReference type="PROSITE" id="PS01331">
    <property type="entry name" value="THYMIDYLATE_KINASE"/>
    <property type="match status" value="1"/>
</dbReference>
<evidence type="ECO:0000256" key="10">
    <source>
        <dbReference type="HAMAP-Rule" id="MF_00165"/>
    </source>
</evidence>
<keyword evidence="5 10" id="KW-0545">Nucleotide biosynthesis</keyword>
<keyword evidence="6 10" id="KW-0547">Nucleotide-binding</keyword>
<keyword evidence="13" id="KW-1185">Reference proteome</keyword>
<dbReference type="NCBIfam" id="TIGR00041">
    <property type="entry name" value="DTMP_kinase"/>
    <property type="match status" value="1"/>
</dbReference>
<keyword evidence="7 10" id="KW-0418">Kinase</keyword>
<dbReference type="EC" id="2.7.4.9" evidence="2 10"/>
<dbReference type="CDD" id="cd01672">
    <property type="entry name" value="TMPK"/>
    <property type="match status" value="1"/>
</dbReference>
<dbReference type="GO" id="GO:0004798">
    <property type="term" value="F:dTMP kinase activity"/>
    <property type="evidence" value="ECO:0007669"/>
    <property type="project" value="UniProtKB-EC"/>
</dbReference>
<dbReference type="EMBL" id="JAVDYJ010000001">
    <property type="protein sequence ID" value="MDR7347720.1"/>
    <property type="molecule type" value="Genomic_DNA"/>
</dbReference>
<sequence length="209" mass="22172">MTGLFVVFEGADGTGKSTQVAAVSEALCAAGHEVVVTREPGGSAIAEILRDIILDPAHDIDPMTETLMFAAARADHLHKTIRPALGAAKIVISDRFVGSSIAYQAAGRGISQHTVTEINRYATGDVTPDVTVVLDLDESVAAPRRQGRGALVDRMEAAPDGFQQAVRASFLAQAEAAPERHLVLDATQPAKTITQQILEHLRTHHGVQL</sequence>
<evidence type="ECO:0000256" key="1">
    <source>
        <dbReference type="ARBA" id="ARBA00009776"/>
    </source>
</evidence>
<evidence type="ECO:0000313" key="12">
    <source>
        <dbReference type="EMBL" id="MDR7347720.1"/>
    </source>
</evidence>
<dbReference type="SUPFAM" id="SSF52540">
    <property type="entry name" value="P-loop containing nucleoside triphosphate hydrolases"/>
    <property type="match status" value="1"/>
</dbReference>
<dbReference type="RefSeq" id="WP_310174259.1">
    <property type="nucleotide sequence ID" value="NZ_BAABHE010000002.1"/>
</dbReference>
<dbReference type="Gene3D" id="3.40.50.300">
    <property type="entry name" value="P-loop containing nucleotide triphosphate hydrolases"/>
    <property type="match status" value="1"/>
</dbReference>
<evidence type="ECO:0000313" key="13">
    <source>
        <dbReference type="Proteomes" id="UP001183794"/>
    </source>
</evidence>